<sequence>MQEALTLAHLGGIYAAPNWRHKRSSGEQEAVLLDSSSSLFFSVLLAQLPLFTSALPAHPRRPHADFDKLTNQTRHLQKMTHDLINDHKGEPVSDHHRFKSLPAINSRANDLSSLELKPTLSQLHADFRTFEHHFEWLNKVNQKHHHSSASKLGEMISHIRSLISLLQRQMLQVDAPRIAVPSPSLPPQPSQWEMNQSSQVLLHRFRLFCDWAARAFLSLKSKTQA</sequence>
<keyword evidence="2" id="KW-1185">Reference proteome</keyword>
<dbReference type="GO" id="GO:0008284">
    <property type="term" value="P:positive regulation of cell population proliferation"/>
    <property type="evidence" value="ECO:0007669"/>
    <property type="project" value="TreeGrafter"/>
</dbReference>
<dbReference type="GO" id="GO:0005125">
    <property type="term" value="F:cytokine activity"/>
    <property type="evidence" value="ECO:0007669"/>
    <property type="project" value="TreeGrafter"/>
</dbReference>
<gene>
    <name evidence="1" type="ORF">Baya_11863</name>
</gene>
<accession>A0A556V229</accession>
<dbReference type="InterPro" id="IPR009079">
    <property type="entry name" value="4_helix_cytokine-like_core"/>
</dbReference>
<dbReference type="GO" id="GO:0008083">
    <property type="term" value="F:growth factor activity"/>
    <property type="evidence" value="ECO:0007669"/>
    <property type="project" value="TreeGrafter"/>
</dbReference>
<dbReference type="InterPro" id="IPR020427">
    <property type="entry name" value="IL-11A_fish"/>
</dbReference>
<dbReference type="GO" id="GO:0043410">
    <property type="term" value="P:positive regulation of MAPK cascade"/>
    <property type="evidence" value="ECO:0007669"/>
    <property type="project" value="TreeGrafter"/>
</dbReference>
<dbReference type="AlphaFoldDB" id="A0A556V229"/>
<evidence type="ECO:0000313" key="2">
    <source>
        <dbReference type="Proteomes" id="UP000319801"/>
    </source>
</evidence>
<proteinExistence type="predicted"/>
<dbReference type="Gene3D" id="1.20.1250.10">
    <property type="match status" value="1"/>
</dbReference>
<comment type="caution">
    <text evidence="1">The sequence shown here is derived from an EMBL/GenBank/DDBJ whole genome shotgun (WGS) entry which is preliminary data.</text>
</comment>
<protein>
    <submittedName>
        <fullName evidence="1">Interleukin-11</fullName>
    </submittedName>
</protein>
<dbReference type="PANTHER" id="PTHR16922">
    <property type="entry name" value="INTERLEUKIN 11"/>
    <property type="match status" value="1"/>
</dbReference>
<dbReference type="PANTHER" id="PTHR16922:SF0">
    <property type="entry name" value="INTERLEUKIN-11"/>
    <property type="match status" value="1"/>
</dbReference>
<name>A0A556V229_BAGYA</name>
<dbReference type="InterPro" id="IPR022356">
    <property type="entry name" value="IL-11_fish"/>
</dbReference>
<dbReference type="GO" id="GO:0005737">
    <property type="term" value="C:cytoplasm"/>
    <property type="evidence" value="ECO:0007669"/>
    <property type="project" value="TreeGrafter"/>
</dbReference>
<dbReference type="OrthoDB" id="9445483at2759"/>
<dbReference type="SUPFAM" id="SSF47266">
    <property type="entry name" value="4-helical cytokines"/>
    <property type="match status" value="1"/>
</dbReference>
<reference evidence="1 2" key="1">
    <citation type="journal article" date="2019" name="Genome Biol. Evol.">
        <title>Whole-Genome Sequencing of the Giant Devil Catfish, Bagarius yarrelli.</title>
        <authorList>
            <person name="Jiang W."/>
            <person name="Lv Y."/>
            <person name="Cheng L."/>
            <person name="Yang K."/>
            <person name="Chao B."/>
            <person name="Wang X."/>
            <person name="Li Y."/>
            <person name="Pan X."/>
            <person name="You X."/>
            <person name="Zhang Y."/>
            <person name="Yang J."/>
            <person name="Li J."/>
            <person name="Zhang X."/>
            <person name="Liu S."/>
            <person name="Sun C."/>
            <person name="Yang J."/>
            <person name="Shi Q."/>
        </authorList>
    </citation>
    <scope>NUCLEOTIDE SEQUENCE [LARGE SCALE GENOMIC DNA]</scope>
    <source>
        <strain evidence="1">JWS20170419001</strain>
        <tissue evidence="1">Muscle</tissue>
    </source>
</reference>
<organism evidence="1 2">
    <name type="scientific">Bagarius yarrelli</name>
    <name type="common">Goonch</name>
    <name type="synonym">Bagrus yarrelli</name>
    <dbReference type="NCBI Taxonomy" id="175774"/>
    <lineage>
        <taxon>Eukaryota</taxon>
        <taxon>Metazoa</taxon>
        <taxon>Chordata</taxon>
        <taxon>Craniata</taxon>
        <taxon>Vertebrata</taxon>
        <taxon>Euteleostomi</taxon>
        <taxon>Actinopterygii</taxon>
        <taxon>Neopterygii</taxon>
        <taxon>Teleostei</taxon>
        <taxon>Ostariophysi</taxon>
        <taxon>Siluriformes</taxon>
        <taxon>Sisoridae</taxon>
        <taxon>Sisorinae</taxon>
        <taxon>Bagarius</taxon>
    </lineage>
</organism>
<dbReference type="Pfam" id="PF07400">
    <property type="entry name" value="IL11"/>
    <property type="match status" value="1"/>
</dbReference>
<evidence type="ECO:0000313" key="1">
    <source>
        <dbReference type="EMBL" id="TSR75269.1"/>
    </source>
</evidence>
<dbReference type="Proteomes" id="UP000319801">
    <property type="component" value="Unassembled WGS sequence"/>
</dbReference>
<dbReference type="PRINTS" id="PR01927">
    <property type="entry name" value="INTRLEUKIN11"/>
</dbReference>
<dbReference type="PRINTS" id="PR01944">
    <property type="entry name" value="INTLKN11FISH"/>
</dbReference>
<dbReference type="EMBL" id="VCAZ01000096">
    <property type="protein sequence ID" value="TSR75269.1"/>
    <property type="molecule type" value="Genomic_DNA"/>
</dbReference>
<dbReference type="PRINTS" id="PR01945">
    <property type="entry name" value="IL11AFISH"/>
</dbReference>
<dbReference type="InterPro" id="IPR020438">
    <property type="entry name" value="IL-11"/>
</dbReference>